<evidence type="ECO:0000256" key="3">
    <source>
        <dbReference type="ARBA" id="ARBA00023002"/>
    </source>
</evidence>
<dbReference type="PANTHER" id="PTHR31899">
    <property type="entry name" value="BETA-CAROTENE 3-HYDROXYLASE 1, CHLOROPLASTIC"/>
    <property type="match status" value="1"/>
</dbReference>
<evidence type="ECO:0000313" key="5">
    <source>
        <dbReference type="EMBL" id="SHG48680.1"/>
    </source>
</evidence>
<feature type="transmembrane region" description="Helical" evidence="4">
    <location>
        <begin position="73"/>
        <end position="91"/>
    </location>
</feature>
<dbReference type="STRING" id="421058.SAMN05421866_0596"/>
<dbReference type="PANTHER" id="PTHR31899:SF9">
    <property type="entry name" value="BETA-CAROTENE 3-HYDROXYLASE 1, CHLOROPLASTIC"/>
    <property type="match status" value="1"/>
</dbReference>
<feature type="transmembrane region" description="Helical" evidence="4">
    <location>
        <begin position="50"/>
        <end position="67"/>
    </location>
</feature>
<dbReference type="GO" id="GO:0010291">
    <property type="term" value="F:beta-carotene 3-hydroxylase activity"/>
    <property type="evidence" value="ECO:0007669"/>
    <property type="project" value="TreeGrafter"/>
</dbReference>
<dbReference type="RefSeq" id="WP_040994205.1">
    <property type="nucleotide sequence ID" value="NZ_FQWT01000001.1"/>
</dbReference>
<dbReference type="Proteomes" id="UP000184047">
    <property type="component" value="Unassembled WGS sequence"/>
</dbReference>
<dbReference type="GO" id="GO:0016123">
    <property type="term" value="P:xanthophyll biosynthetic process"/>
    <property type="evidence" value="ECO:0007669"/>
    <property type="project" value="TreeGrafter"/>
</dbReference>
<dbReference type="EMBL" id="FQWT01000001">
    <property type="protein sequence ID" value="SHG48680.1"/>
    <property type="molecule type" value="Genomic_DNA"/>
</dbReference>
<dbReference type="OrthoDB" id="5243888at2"/>
<keyword evidence="3" id="KW-0560">Oxidoreductase</keyword>
<comment type="similarity">
    <text evidence="1">Belongs to the sterol desaturase family.</text>
</comment>
<dbReference type="eggNOG" id="COG3000">
    <property type="taxonomic scope" value="Bacteria"/>
</dbReference>
<keyword evidence="2" id="KW-0125">Carotenoid biosynthesis</keyword>
<keyword evidence="6" id="KW-1185">Reference proteome</keyword>
<evidence type="ECO:0000256" key="4">
    <source>
        <dbReference type="SAM" id="Phobius"/>
    </source>
</evidence>
<dbReference type="AlphaFoldDB" id="A0A1M5K7U3"/>
<gene>
    <name evidence="5" type="ORF">SAMN05421866_0596</name>
</gene>
<keyword evidence="4" id="KW-1133">Transmembrane helix</keyword>
<sequence length="150" mass="17968">MNFLIVLGVFITMEGATWLIHRYIMHGFLWSLHRDHHDHSHDGKLERNDLFFFIFASPAIALLYLGVKQEFSHWFFIGLGISLYGMAYFFVHDIFIHQRAKVFSKTNNPYFLAIRRAHKQHHKHLGKEDGECFGFLWVPVKYFKMYFNKK</sequence>
<accession>A0A1M5K7U3</accession>
<reference evidence="6" key="1">
    <citation type="submission" date="2016-11" db="EMBL/GenBank/DDBJ databases">
        <authorList>
            <person name="Varghese N."/>
            <person name="Submissions S."/>
        </authorList>
    </citation>
    <scope>NUCLEOTIDE SEQUENCE [LARGE SCALE GENOMIC DNA]</scope>
    <source>
        <strain evidence="6">DSM 19055</strain>
    </source>
</reference>
<evidence type="ECO:0000256" key="1">
    <source>
        <dbReference type="ARBA" id="ARBA00009324"/>
    </source>
</evidence>
<keyword evidence="4" id="KW-0472">Membrane</keyword>
<organism evidence="5 6">
    <name type="scientific">Chryseobacterium oranimense</name>
    <dbReference type="NCBI Taxonomy" id="421058"/>
    <lineage>
        <taxon>Bacteria</taxon>
        <taxon>Pseudomonadati</taxon>
        <taxon>Bacteroidota</taxon>
        <taxon>Flavobacteriia</taxon>
        <taxon>Flavobacteriales</taxon>
        <taxon>Weeksellaceae</taxon>
        <taxon>Chryseobacterium group</taxon>
        <taxon>Chryseobacterium</taxon>
    </lineage>
</organism>
<protein>
    <submittedName>
        <fullName evidence="5">Beta-carotene 3-hydroxylase</fullName>
    </submittedName>
</protein>
<evidence type="ECO:0000313" key="6">
    <source>
        <dbReference type="Proteomes" id="UP000184047"/>
    </source>
</evidence>
<dbReference type="GO" id="GO:0016119">
    <property type="term" value="P:carotene metabolic process"/>
    <property type="evidence" value="ECO:0007669"/>
    <property type="project" value="TreeGrafter"/>
</dbReference>
<proteinExistence type="inferred from homology"/>
<dbReference type="InterPro" id="IPR045019">
    <property type="entry name" value="BETA-OHASE-like"/>
</dbReference>
<feature type="transmembrane region" description="Helical" evidence="4">
    <location>
        <begin position="6"/>
        <end position="29"/>
    </location>
</feature>
<evidence type="ECO:0000256" key="2">
    <source>
        <dbReference type="ARBA" id="ARBA00022746"/>
    </source>
</evidence>
<name>A0A1M5K7U3_9FLAO</name>
<keyword evidence="4" id="KW-0812">Transmembrane</keyword>